<dbReference type="NCBIfam" id="TIGR02727">
    <property type="entry name" value="MTHFS_bact"/>
    <property type="match status" value="1"/>
</dbReference>
<keyword evidence="4" id="KW-0479">Metal-binding</keyword>
<dbReference type="RefSeq" id="WP_212322405.1">
    <property type="nucleotide sequence ID" value="NZ_AP024463.1"/>
</dbReference>
<dbReference type="EMBL" id="CP072384">
    <property type="protein sequence ID" value="QUC07703.1"/>
    <property type="molecule type" value="Genomic_DNA"/>
</dbReference>
<evidence type="ECO:0000256" key="1">
    <source>
        <dbReference type="ARBA" id="ARBA00010638"/>
    </source>
</evidence>
<name>A0ABX7Y5D2_9ACTN</name>
<keyword evidence="6" id="KW-1185">Reference proteome</keyword>
<protein>
    <recommendedName>
        <fullName evidence="4">5-formyltetrahydrofolate cyclo-ligase</fullName>
        <ecNumber evidence="4">6.3.3.2</ecNumber>
    </recommendedName>
</protein>
<dbReference type="PANTHER" id="PTHR23407">
    <property type="entry name" value="ATPASE INHIBITOR/5-FORMYLTETRAHYDROFOLATE CYCLO-LIGASE"/>
    <property type="match status" value="1"/>
</dbReference>
<comment type="catalytic activity">
    <reaction evidence="4">
        <text>(6S)-5-formyl-5,6,7,8-tetrahydrofolate + ATP = (6R)-5,10-methenyltetrahydrofolate + ADP + phosphate</text>
        <dbReference type="Rhea" id="RHEA:10488"/>
        <dbReference type="ChEBI" id="CHEBI:30616"/>
        <dbReference type="ChEBI" id="CHEBI:43474"/>
        <dbReference type="ChEBI" id="CHEBI:57455"/>
        <dbReference type="ChEBI" id="CHEBI:57457"/>
        <dbReference type="ChEBI" id="CHEBI:456216"/>
        <dbReference type="EC" id="6.3.3.2"/>
    </reaction>
</comment>
<dbReference type="SUPFAM" id="SSF100950">
    <property type="entry name" value="NagB/RpiA/CoA transferase-like"/>
    <property type="match status" value="1"/>
</dbReference>
<keyword evidence="5" id="KW-0436">Ligase</keyword>
<evidence type="ECO:0000256" key="2">
    <source>
        <dbReference type="ARBA" id="ARBA00022741"/>
    </source>
</evidence>
<keyword evidence="4" id="KW-0460">Magnesium</keyword>
<accession>A0ABX7Y5D2</accession>
<dbReference type="Pfam" id="PF01812">
    <property type="entry name" value="5-FTHF_cyc-lig"/>
    <property type="match status" value="1"/>
</dbReference>
<evidence type="ECO:0000256" key="4">
    <source>
        <dbReference type="RuleBase" id="RU361279"/>
    </source>
</evidence>
<dbReference type="GO" id="GO:0030272">
    <property type="term" value="F:5-formyltetrahydrofolate cyclo-ligase activity"/>
    <property type="evidence" value="ECO:0007669"/>
    <property type="project" value="UniProtKB-EC"/>
</dbReference>
<keyword evidence="3 4" id="KW-0067">ATP-binding</keyword>
<dbReference type="Gene3D" id="3.40.50.10420">
    <property type="entry name" value="NagB/RpiA/CoA transferase-like"/>
    <property type="match status" value="1"/>
</dbReference>
<comment type="cofactor">
    <cofactor evidence="4">
        <name>Mg(2+)</name>
        <dbReference type="ChEBI" id="CHEBI:18420"/>
    </cofactor>
</comment>
<dbReference type="InterPro" id="IPR037171">
    <property type="entry name" value="NagB/RpiA_transferase-like"/>
</dbReference>
<dbReference type="PIRSF" id="PIRSF006806">
    <property type="entry name" value="FTHF_cligase"/>
    <property type="match status" value="1"/>
</dbReference>
<reference evidence="5 6" key="1">
    <citation type="submission" date="2021-03" db="EMBL/GenBank/DDBJ databases">
        <title>Human Oral Microbial Genomes.</title>
        <authorList>
            <person name="Johnston C.D."/>
            <person name="Chen T."/>
            <person name="Dewhirst F.E."/>
        </authorList>
    </citation>
    <scope>NUCLEOTIDE SEQUENCE [LARGE SCALE GENOMIC DNA]</scope>
    <source>
        <strain evidence="5 6">DSMZ 100122</strain>
    </source>
</reference>
<sequence>MEFTHEKGALRETITARRRALEEPDWQKNDETRCETLLGQLGTPGVIALYASRKQEPGTLIAIRRLLELGWQVLLPKLSKEPDWAWATGELRPGWAGIPEPTDQGLGIGSLALADVIVVPCLAVSRDGTRLGMGGGWYDRALHHRRPGTPVWALANSDEVLPRLPHEPHDLPVDAVITEDGFTRLGAGSVS</sequence>
<organism evidence="5 6">
    <name type="scientific">Arachnia rubra</name>
    <dbReference type="NCBI Taxonomy" id="1547448"/>
    <lineage>
        <taxon>Bacteria</taxon>
        <taxon>Bacillati</taxon>
        <taxon>Actinomycetota</taxon>
        <taxon>Actinomycetes</taxon>
        <taxon>Propionibacteriales</taxon>
        <taxon>Propionibacteriaceae</taxon>
        <taxon>Arachnia</taxon>
    </lineage>
</organism>
<dbReference type="InterPro" id="IPR024185">
    <property type="entry name" value="FTHF_cligase-like_sf"/>
</dbReference>
<evidence type="ECO:0000313" key="5">
    <source>
        <dbReference type="EMBL" id="QUC07703.1"/>
    </source>
</evidence>
<dbReference type="PANTHER" id="PTHR23407:SF1">
    <property type="entry name" value="5-FORMYLTETRAHYDROFOLATE CYCLO-LIGASE"/>
    <property type="match status" value="1"/>
</dbReference>
<proteinExistence type="inferred from homology"/>
<comment type="similarity">
    <text evidence="1 4">Belongs to the 5-formyltetrahydrofolate cyclo-ligase family.</text>
</comment>
<keyword evidence="2 4" id="KW-0547">Nucleotide-binding</keyword>
<gene>
    <name evidence="5" type="ORF">J5A65_12350</name>
</gene>
<dbReference type="EC" id="6.3.3.2" evidence="4"/>
<evidence type="ECO:0000313" key="6">
    <source>
        <dbReference type="Proteomes" id="UP000678513"/>
    </source>
</evidence>
<evidence type="ECO:0000256" key="3">
    <source>
        <dbReference type="ARBA" id="ARBA00022840"/>
    </source>
</evidence>
<dbReference type="InterPro" id="IPR002698">
    <property type="entry name" value="FTHF_cligase"/>
</dbReference>
<dbReference type="Proteomes" id="UP000678513">
    <property type="component" value="Chromosome"/>
</dbReference>